<sequence length="80" mass="8813">MKIYYSRGKDEVIYKTRSDQLGCLYRPFGANSDGAACFLICTSLISQQSQLSRECRRSHTRCVPRLKSLSTATSAAGMAG</sequence>
<protein>
    <submittedName>
        <fullName evidence="1">Uncharacterized protein</fullName>
    </submittedName>
</protein>
<reference evidence="1" key="2">
    <citation type="journal article" date="2016" name="Fungal Biol.">
        <title>Ochratoxin A production by Penicillium thymicola.</title>
        <authorList>
            <person name="Nguyen H.D.T."/>
            <person name="McMullin D.R."/>
            <person name="Ponomareva E."/>
            <person name="Riley R."/>
            <person name="Pomraning K.R."/>
            <person name="Baker S.E."/>
            <person name="Seifert K.A."/>
        </authorList>
    </citation>
    <scope>NUCLEOTIDE SEQUENCE</scope>
    <source>
        <strain evidence="1">DAOM 180753</strain>
    </source>
</reference>
<comment type="caution">
    <text evidence="1">The sequence shown here is derived from an EMBL/GenBank/DDBJ whole genome shotgun (WGS) entry which is preliminary data.</text>
</comment>
<organism evidence="1 2">
    <name type="scientific">Penicillium thymicola</name>
    <dbReference type="NCBI Taxonomy" id="293382"/>
    <lineage>
        <taxon>Eukaryota</taxon>
        <taxon>Fungi</taxon>
        <taxon>Dikarya</taxon>
        <taxon>Ascomycota</taxon>
        <taxon>Pezizomycotina</taxon>
        <taxon>Eurotiomycetes</taxon>
        <taxon>Eurotiomycetidae</taxon>
        <taxon>Eurotiales</taxon>
        <taxon>Aspergillaceae</taxon>
        <taxon>Penicillium</taxon>
    </lineage>
</organism>
<proteinExistence type="predicted"/>
<accession>A0AAI9X366</accession>
<dbReference type="AlphaFoldDB" id="A0AAI9X366"/>
<name>A0AAI9X366_PENTH</name>
<dbReference type="EMBL" id="LACB01000677">
    <property type="protein sequence ID" value="KAJ9481798.1"/>
    <property type="molecule type" value="Genomic_DNA"/>
</dbReference>
<evidence type="ECO:0000313" key="2">
    <source>
        <dbReference type="Proteomes" id="UP001227192"/>
    </source>
</evidence>
<gene>
    <name evidence="1" type="ORF">VN97_g11661</name>
</gene>
<reference evidence="1" key="1">
    <citation type="submission" date="2015-06" db="EMBL/GenBank/DDBJ databases">
        <authorList>
            <person name="Nguyen H."/>
        </authorList>
    </citation>
    <scope>NUCLEOTIDE SEQUENCE</scope>
    <source>
        <strain evidence="1">DAOM 180753</strain>
    </source>
</reference>
<evidence type="ECO:0000313" key="1">
    <source>
        <dbReference type="EMBL" id="KAJ9481798.1"/>
    </source>
</evidence>
<dbReference type="Proteomes" id="UP001227192">
    <property type="component" value="Unassembled WGS sequence"/>
</dbReference>
<keyword evidence="2" id="KW-1185">Reference proteome</keyword>